<evidence type="ECO:0000256" key="2">
    <source>
        <dbReference type="PROSITE-ProRule" id="PRU00169"/>
    </source>
</evidence>
<protein>
    <submittedName>
        <fullName evidence="5">Response regulator</fullName>
    </submittedName>
</protein>
<dbReference type="SUPFAM" id="SSF52172">
    <property type="entry name" value="CheY-like"/>
    <property type="match status" value="1"/>
</dbReference>
<gene>
    <name evidence="5" type="ORF">ENI32_00075</name>
</gene>
<organism evidence="5">
    <name type="scientific">Candidatus Syntropharchaeum butanivorans</name>
    <dbReference type="NCBI Taxonomy" id="1839936"/>
    <lineage>
        <taxon>Archaea</taxon>
        <taxon>Methanobacteriati</taxon>
        <taxon>Methanobacteriota</taxon>
        <taxon>Stenosarchaea group</taxon>
        <taxon>Methanomicrobia</taxon>
        <taxon>Methanosarcinales</taxon>
        <taxon>ANME-2 cluster</taxon>
        <taxon>Candidatus Syntropharchaeum</taxon>
    </lineage>
</organism>
<dbReference type="EMBL" id="DRIE01000001">
    <property type="protein sequence ID" value="HEC56278.1"/>
    <property type="molecule type" value="Genomic_DNA"/>
</dbReference>
<comment type="caution">
    <text evidence="5">The sequence shown here is derived from an EMBL/GenBank/DDBJ whole genome shotgun (WGS) entry which is preliminary data.</text>
</comment>
<feature type="non-terminal residue" evidence="5">
    <location>
        <position position="178"/>
    </location>
</feature>
<dbReference type="InterPro" id="IPR050595">
    <property type="entry name" value="Bact_response_regulator"/>
</dbReference>
<dbReference type="SUPFAM" id="SSF55785">
    <property type="entry name" value="PYP-like sensor domain (PAS domain)"/>
    <property type="match status" value="1"/>
</dbReference>
<dbReference type="Proteomes" id="UP000885936">
    <property type="component" value="Unassembled WGS sequence"/>
</dbReference>
<dbReference type="GO" id="GO:0000160">
    <property type="term" value="P:phosphorelay signal transduction system"/>
    <property type="evidence" value="ECO:0007669"/>
    <property type="project" value="InterPro"/>
</dbReference>
<reference evidence="5" key="1">
    <citation type="journal article" date="2020" name="mSystems">
        <title>Genome- and Community-Level Interaction Insights into Carbon Utilization and Element Cycling Functions of Hydrothermarchaeota in Hydrothermal Sediment.</title>
        <authorList>
            <person name="Zhou Z."/>
            <person name="Liu Y."/>
            <person name="Xu W."/>
            <person name="Pan J."/>
            <person name="Luo Z.H."/>
            <person name="Li M."/>
        </authorList>
    </citation>
    <scope>NUCLEOTIDE SEQUENCE [LARGE SCALE GENOMIC DNA]</scope>
    <source>
        <strain evidence="5">HyVt-386</strain>
    </source>
</reference>
<dbReference type="PROSITE" id="PS50110">
    <property type="entry name" value="RESPONSE_REGULATORY"/>
    <property type="match status" value="1"/>
</dbReference>
<dbReference type="AlphaFoldDB" id="A0A7J2RYG1"/>
<dbReference type="InterPro" id="IPR035965">
    <property type="entry name" value="PAS-like_dom_sf"/>
</dbReference>
<dbReference type="NCBIfam" id="TIGR00229">
    <property type="entry name" value="sensory_box"/>
    <property type="match status" value="1"/>
</dbReference>
<evidence type="ECO:0000256" key="1">
    <source>
        <dbReference type="ARBA" id="ARBA00022553"/>
    </source>
</evidence>
<evidence type="ECO:0000259" key="3">
    <source>
        <dbReference type="PROSITE" id="PS50110"/>
    </source>
</evidence>
<dbReference type="Pfam" id="PF00072">
    <property type="entry name" value="Response_reg"/>
    <property type="match status" value="1"/>
</dbReference>
<dbReference type="Gene3D" id="3.40.50.2300">
    <property type="match status" value="1"/>
</dbReference>
<evidence type="ECO:0000313" key="5">
    <source>
        <dbReference type="EMBL" id="HEC56278.1"/>
    </source>
</evidence>
<name>A0A7J2RYG1_9EURY</name>
<feature type="domain" description="PAS" evidence="4">
    <location>
        <begin position="132"/>
        <end position="178"/>
    </location>
</feature>
<dbReference type="Gene3D" id="3.30.450.20">
    <property type="entry name" value="PAS domain"/>
    <property type="match status" value="1"/>
</dbReference>
<dbReference type="Pfam" id="PF13188">
    <property type="entry name" value="PAS_8"/>
    <property type="match status" value="1"/>
</dbReference>
<dbReference type="PROSITE" id="PS50112">
    <property type="entry name" value="PAS"/>
    <property type="match status" value="1"/>
</dbReference>
<dbReference type="PANTHER" id="PTHR44591:SF3">
    <property type="entry name" value="RESPONSE REGULATORY DOMAIN-CONTAINING PROTEIN"/>
    <property type="match status" value="1"/>
</dbReference>
<feature type="modified residue" description="4-aspartylphosphate" evidence="2">
    <location>
        <position position="55"/>
    </location>
</feature>
<dbReference type="InterPro" id="IPR011006">
    <property type="entry name" value="CheY-like_superfamily"/>
</dbReference>
<keyword evidence="1 2" id="KW-0597">Phosphoprotein</keyword>
<accession>A0A7J2RYG1</accession>
<sequence length="178" mass="20265">MSEVTILVVDDADSTRETIKDVLEEKGYRVLTAEDGVEALRIIEEVGCCDIVLLDLVIPKMDGIEVLRRIKERNCEIEVIIITGFADLDSAIAAVNEGAFGYVQKPVDFRLLDRYIEELLEKQQMRRSLIESEERYRTLFESSPDGIFLLKDVIIECNSEMSRLLGHKMEDIIGRPLS</sequence>
<feature type="domain" description="Response regulatory" evidence="3">
    <location>
        <begin position="5"/>
        <end position="120"/>
    </location>
</feature>
<dbReference type="SMART" id="SM00448">
    <property type="entry name" value="REC"/>
    <property type="match status" value="1"/>
</dbReference>
<dbReference type="InterPro" id="IPR000014">
    <property type="entry name" value="PAS"/>
</dbReference>
<dbReference type="InterPro" id="IPR001789">
    <property type="entry name" value="Sig_transdc_resp-reg_receiver"/>
</dbReference>
<dbReference type="PANTHER" id="PTHR44591">
    <property type="entry name" value="STRESS RESPONSE REGULATOR PROTEIN 1"/>
    <property type="match status" value="1"/>
</dbReference>
<proteinExistence type="predicted"/>
<evidence type="ECO:0000259" key="4">
    <source>
        <dbReference type="PROSITE" id="PS50112"/>
    </source>
</evidence>